<dbReference type="EMBL" id="JBICBT010000209">
    <property type="protein sequence ID" value="KAL3120494.1"/>
    <property type="molecule type" value="Genomic_DNA"/>
</dbReference>
<dbReference type="Pfam" id="PF05362">
    <property type="entry name" value="Lon_C"/>
    <property type="match status" value="1"/>
</dbReference>
<dbReference type="InterPro" id="IPR027065">
    <property type="entry name" value="Lon_Prtase"/>
</dbReference>
<comment type="caution">
    <text evidence="2">The sequence shown here is derived from an EMBL/GenBank/DDBJ whole genome shotgun (WGS) entry which is preliminary data.</text>
</comment>
<organism evidence="2 3">
    <name type="scientific">Heterodera trifolii</name>
    <dbReference type="NCBI Taxonomy" id="157864"/>
    <lineage>
        <taxon>Eukaryota</taxon>
        <taxon>Metazoa</taxon>
        <taxon>Ecdysozoa</taxon>
        <taxon>Nematoda</taxon>
        <taxon>Chromadorea</taxon>
        <taxon>Rhabditida</taxon>
        <taxon>Tylenchina</taxon>
        <taxon>Tylenchomorpha</taxon>
        <taxon>Tylenchoidea</taxon>
        <taxon>Heteroderidae</taxon>
        <taxon>Heteroderinae</taxon>
        <taxon>Heterodera</taxon>
    </lineage>
</organism>
<dbReference type="InterPro" id="IPR008269">
    <property type="entry name" value="Lon_proteolytic"/>
</dbReference>
<protein>
    <recommendedName>
        <fullName evidence="1">Lon proteolytic domain-containing protein</fullName>
    </recommendedName>
</protein>
<dbReference type="Gene3D" id="3.30.230.10">
    <property type="match status" value="1"/>
</dbReference>
<dbReference type="PANTHER" id="PTHR43718">
    <property type="entry name" value="LON PROTEASE"/>
    <property type="match status" value="1"/>
</dbReference>
<dbReference type="InterPro" id="IPR020568">
    <property type="entry name" value="Ribosomal_Su5_D2-typ_SF"/>
</dbReference>
<dbReference type="AlphaFoldDB" id="A0ABD2LZ59"/>
<sequence length="144" mass="15567">MMPLVTVCLVPRFPPNWTSPPLGLECESSTSTVAKEIFEDEYANDFFESTRIDVLAPPEAEMIYGPSASVAIFIALYALATGRKVRDGPTLTGEVLPDKSVTRIGGLRQKVKAAAKSGKKRIILTVENERVCARLLLASGENVG</sequence>
<evidence type="ECO:0000313" key="2">
    <source>
        <dbReference type="EMBL" id="KAL3120494.1"/>
    </source>
</evidence>
<name>A0ABD2LZ59_9BILA</name>
<feature type="domain" description="Lon proteolytic" evidence="1">
    <location>
        <begin position="29"/>
        <end position="130"/>
    </location>
</feature>
<evidence type="ECO:0000259" key="1">
    <source>
        <dbReference type="Pfam" id="PF05362"/>
    </source>
</evidence>
<evidence type="ECO:0000313" key="3">
    <source>
        <dbReference type="Proteomes" id="UP001620626"/>
    </source>
</evidence>
<dbReference type="PRINTS" id="PR00830">
    <property type="entry name" value="ENDOLAPTASE"/>
</dbReference>
<gene>
    <name evidence="2" type="ORF">niasHT_000612</name>
</gene>
<proteinExistence type="predicted"/>
<reference evidence="2 3" key="1">
    <citation type="submission" date="2024-10" db="EMBL/GenBank/DDBJ databases">
        <authorList>
            <person name="Kim D."/>
        </authorList>
    </citation>
    <scope>NUCLEOTIDE SEQUENCE [LARGE SCALE GENOMIC DNA]</scope>
    <source>
        <strain evidence="2">BH-2024</strain>
    </source>
</reference>
<accession>A0ABD2LZ59</accession>
<dbReference type="PANTHER" id="PTHR43718:SF2">
    <property type="entry name" value="LON PROTEASE HOMOLOG, MITOCHONDRIAL"/>
    <property type="match status" value="1"/>
</dbReference>
<dbReference type="Proteomes" id="UP001620626">
    <property type="component" value="Unassembled WGS sequence"/>
</dbReference>
<dbReference type="SUPFAM" id="SSF54211">
    <property type="entry name" value="Ribosomal protein S5 domain 2-like"/>
    <property type="match status" value="1"/>
</dbReference>
<dbReference type="InterPro" id="IPR014721">
    <property type="entry name" value="Ribsml_uS5_D2-typ_fold_subgr"/>
</dbReference>
<keyword evidence="3" id="KW-1185">Reference proteome</keyword>